<sequence>MSIAESADHVGLYLTGCDHDTAQAVFAALQTAFQDSGEGRGAPPGQAAEAASGTTVWSSTLDARTRTGSRSSSAPPLPGPVSIDLHGAADPVRHVREELEHLFSVEDLGTVPGEHELEVRLRLTARGTA</sequence>
<accession>A0ABS6Z4P9</accession>
<reference evidence="2 3" key="1">
    <citation type="submission" date="2019-12" db="EMBL/GenBank/DDBJ databases">
        <title>Genome sequence of Streptomyces bambusae.</title>
        <authorList>
            <person name="Bansal K."/>
            <person name="Choksket S."/>
            <person name="Korpole S."/>
            <person name="Patil P.B."/>
        </authorList>
    </citation>
    <scope>NUCLEOTIDE SEQUENCE [LARGE SCALE GENOMIC DNA]</scope>
    <source>
        <strain evidence="2 3">SK60</strain>
    </source>
</reference>
<name>A0ABS6Z4P9_9ACTN</name>
<dbReference type="EMBL" id="WTFF01000072">
    <property type="protein sequence ID" value="MBW5482745.1"/>
    <property type="molecule type" value="Genomic_DNA"/>
</dbReference>
<evidence type="ECO:0000256" key="1">
    <source>
        <dbReference type="SAM" id="MobiDB-lite"/>
    </source>
</evidence>
<evidence type="ECO:0000313" key="2">
    <source>
        <dbReference type="EMBL" id="MBW5482745.1"/>
    </source>
</evidence>
<keyword evidence="3" id="KW-1185">Reference proteome</keyword>
<protein>
    <submittedName>
        <fullName evidence="2">Uncharacterized protein</fullName>
    </submittedName>
</protein>
<gene>
    <name evidence="2" type="ORF">GPJ59_12835</name>
</gene>
<dbReference type="Proteomes" id="UP000812013">
    <property type="component" value="Unassembled WGS sequence"/>
</dbReference>
<dbReference type="RefSeq" id="WP_219667217.1">
    <property type="nucleotide sequence ID" value="NZ_WTFF01000072.1"/>
</dbReference>
<proteinExistence type="predicted"/>
<feature type="compositionally biased region" description="Polar residues" evidence="1">
    <location>
        <begin position="52"/>
        <end position="62"/>
    </location>
</feature>
<evidence type="ECO:0000313" key="3">
    <source>
        <dbReference type="Proteomes" id="UP000812013"/>
    </source>
</evidence>
<organism evidence="2 3">
    <name type="scientific">Streptomyces bambusae</name>
    <dbReference type="NCBI Taxonomy" id="1550616"/>
    <lineage>
        <taxon>Bacteria</taxon>
        <taxon>Bacillati</taxon>
        <taxon>Actinomycetota</taxon>
        <taxon>Actinomycetes</taxon>
        <taxon>Kitasatosporales</taxon>
        <taxon>Streptomycetaceae</taxon>
        <taxon>Streptomyces</taxon>
    </lineage>
</organism>
<feature type="region of interest" description="Disordered" evidence="1">
    <location>
        <begin position="35"/>
        <end position="82"/>
    </location>
</feature>
<comment type="caution">
    <text evidence="2">The sequence shown here is derived from an EMBL/GenBank/DDBJ whole genome shotgun (WGS) entry which is preliminary data.</text>
</comment>